<dbReference type="Gene3D" id="3.40.50.150">
    <property type="entry name" value="Vaccinia Virus protein VP39"/>
    <property type="match status" value="1"/>
</dbReference>
<dbReference type="InterPro" id="IPR025714">
    <property type="entry name" value="Methyltranfer_dom"/>
</dbReference>
<dbReference type="InterPro" id="IPR010675">
    <property type="entry name" value="Bin3_C"/>
</dbReference>
<keyword evidence="2 6" id="KW-0489">Methyltransferase</keyword>
<dbReference type="PANTHER" id="PTHR12315:SF0">
    <property type="entry name" value="7SK SNRNA METHYLPHOSPHATE CAPPING ENZYME"/>
    <property type="match status" value="1"/>
</dbReference>
<dbReference type="STRING" id="225164.V3ZP55"/>
<dbReference type="GO" id="GO:0008173">
    <property type="term" value="F:RNA methyltransferase activity"/>
    <property type="evidence" value="ECO:0007669"/>
    <property type="project" value="UniProtKB-UniRule"/>
</dbReference>
<accession>V3ZP55</accession>
<dbReference type="AlphaFoldDB" id="V3ZP55"/>
<dbReference type="InterPro" id="IPR039772">
    <property type="entry name" value="Bin3-like"/>
</dbReference>
<dbReference type="RefSeq" id="XP_009066426.1">
    <property type="nucleotide sequence ID" value="XM_009068178.1"/>
</dbReference>
<organism evidence="9 10">
    <name type="scientific">Lottia gigantea</name>
    <name type="common">Giant owl limpet</name>
    <dbReference type="NCBI Taxonomy" id="225164"/>
    <lineage>
        <taxon>Eukaryota</taxon>
        <taxon>Metazoa</taxon>
        <taxon>Spiralia</taxon>
        <taxon>Lophotrochozoa</taxon>
        <taxon>Mollusca</taxon>
        <taxon>Gastropoda</taxon>
        <taxon>Patellogastropoda</taxon>
        <taxon>Lottioidea</taxon>
        <taxon>Lottiidae</taxon>
        <taxon>Lottia</taxon>
    </lineage>
</organism>
<dbReference type="EC" id="2.1.1.-" evidence="6"/>
<gene>
    <name evidence="9" type="ORF">LOTGIDRAFT_109009</name>
</gene>
<dbReference type="CTD" id="20230417"/>
<evidence type="ECO:0000256" key="1">
    <source>
        <dbReference type="ARBA" id="ARBA00008361"/>
    </source>
</evidence>
<keyword evidence="10" id="KW-1185">Reference proteome</keyword>
<feature type="domain" description="Bin3-type SAM" evidence="8">
    <location>
        <begin position="76"/>
        <end position="309"/>
    </location>
</feature>
<name>V3ZP55_LOTGI</name>
<dbReference type="PANTHER" id="PTHR12315">
    <property type="entry name" value="BICOID-INTERACTING PROTEIN RELATED"/>
    <property type="match status" value="1"/>
</dbReference>
<dbReference type="OMA" id="KWIHLFH"/>
<dbReference type="GO" id="GO:0040031">
    <property type="term" value="P:snRNA modification"/>
    <property type="evidence" value="ECO:0007669"/>
    <property type="project" value="TreeGrafter"/>
</dbReference>
<dbReference type="SUPFAM" id="SSF53335">
    <property type="entry name" value="S-adenosyl-L-methionine-dependent methyltransferases"/>
    <property type="match status" value="1"/>
</dbReference>
<evidence type="ECO:0000313" key="9">
    <source>
        <dbReference type="EMBL" id="ESO82621.1"/>
    </source>
</evidence>
<dbReference type="PROSITE" id="PS51515">
    <property type="entry name" value="BIN3_SAM"/>
    <property type="match status" value="1"/>
</dbReference>
<dbReference type="GO" id="GO:0017069">
    <property type="term" value="F:snRNA binding"/>
    <property type="evidence" value="ECO:0007669"/>
    <property type="project" value="TreeGrafter"/>
</dbReference>
<comment type="similarity">
    <text evidence="1 6">Belongs to the methyltransferase superfamily.</text>
</comment>
<keyword evidence="4 5" id="KW-0949">S-adenosyl-L-methionine</keyword>
<evidence type="ECO:0000259" key="8">
    <source>
        <dbReference type="PROSITE" id="PS51515"/>
    </source>
</evidence>
<reference evidence="9 10" key="1">
    <citation type="journal article" date="2013" name="Nature">
        <title>Insights into bilaterian evolution from three spiralian genomes.</title>
        <authorList>
            <person name="Simakov O."/>
            <person name="Marletaz F."/>
            <person name="Cho S.J."/>
            <person name="Edsinger-Gonzales E."/>
            <person name="Havlak P."/>
            <person name="Hellsten U."/>
            <person name="Kuo D.H."/>
            <person name="Larsson T."/>
            <person name="Lv J."/>
            <person name="Arendt D."/>
            <person name="Savage R."/>
            <person name="Osoegawa K."/>
            <person name="de Jong P."/>
            <person name="Grimwood J."/>
            <person name="Chapman J.A."/>
            <person name="Shapiro H."/>
            <person name="Aerts A."/>
            <person name="Otillar R.P."/>
            <person name="Terry A.Y."/>
            <person name="Boore J.L."/>
            <person name="Grigoriev I.V."/>
            <person name="Lindberg D.R."/>
            <person name="Seaver E.C."/>
            <person name="Weisblat D.A."/>
            <person name="Putnam N.H."/>
            <person name="Rokhsar D.S."/>
        </authorList>
    </citation>
    <scope>NUCLEOTIDE SEQUENCE [LARGE SCALE GENOMIC DNA]</scope>
</reference>
<protein>
    <recommendedName>
        <fullName evidence="6">RNA methyltransferase</fullName>
        <ecNumber evidence="6">2.1.1.-</ecNumber>
    </recommendedName>
</protein>
<dbReference type="InterPro" id="IPR029063">
    <property type="entry name" value="SAM-dependent_MTases_sf"/>
</dbReference>
<proteinExistence type="inferred from homology"/>
<dbReference type="HOGENOM" id="CLU_004729_0_0_1"/>
<keyword evidence="3 6" id="KW-0808">Transferase</keyword>
<evidence type="ECO:0000256" key="6">
    <source>
        <dbReference type="RuleBase" id="RU367087"/>
    </source>
</evidence>
<sequence>MSECAADLVSAKELKFSKPQDSQPKDINSETGDVPNNNAIASANQKTQKGKKKKPKFIHGNYNRYYGYRNPSDIEDIRLEFFDIEWFKGKDVLDIGCNVGHLTILVAKKLSPKMIVGIDIDSSLISAARKNIRYYVEAQEKEKPVFPVSNNVVFGPMEAPPLIKCSRSESSIFPQNIVFKQGNYVLENEDQLSLVKEEYDTILALSISKWIHLNNGDEGIKIFFKRIHKHLRPGGRLILEPQPWASYKKRKNLTPNINYNFQNIKLKPEQFRDYLLAEVGFHKCEVIDVVNHKAKGFRRPIQVYTKSESSESANEPNKTPRSN</sequence>
<dbReference type="GO" id="GO:0032259">
    <property type="term" value="P:methylation"/>
    <property type="evidence" value="ECO:0007669"/>
    <property type="project" value="UniProtKB-KW"/>
</dbReference>
<evidence type="ECO:0000256" key="2">
    <source>
        <dbReference type="ARBA" id="ARBA00022603"/>
    </source>
</evidence>
<dbReference type="Pfam" id="PF06859">
    <property type="entry name" value="Bin3"/>
    <property type="match status" value="1"/>
</dbReference>
<dbReference type="KEGG" id="lgi:LOTGIDRAFT_109009"/>
<dbReference type="CDD" id="cd02440">
    <property type="entry name" value="AdoMet_MTases"/>
    <property type="match status" value="1"/>
</dbReference>
<feature type="compositionally biased region" description="Polar residues" evidence="7">
    <location>
        <begin position="29"/>
        <end position="45"/>
    </location>
</feature>
<evidence type="ECO:0000256" key="4">
    <source>
        <dbReference type="ARBA" id="ARBA00022691"/>
    </source>
</evidence>
<dbReference type="InterPro" id="IPR024160">
    <property type="entry name" value="BIN3_SAM-bd_dom"/>
</dbReference>
<dbReference type="GO" id="GO:0008171">
    <property type="term" value="F:O-methyltransferase activity"/>
    <property type="evidence" value="ECO:0007669"/>
    <property type="project" value="UniProtKB-UniRule"/>
</dbReference>
<evidence type="ECO:0000256" key="5">
    <source>
        <dbReference type="PROSITE-ProRule" id="PRU00848"/>
    </source>
</evidence>
<dbReference type="GeneID" id="20230417"/>
<evidence type="ECO:0000256" key="7">
    <source>
        <dbReference type="SAM" id="MobiDB-lite"/>
    </source>
</evidence>
<feature type="region of interest" description="Disordered" evidence="7">
    <location>
        <begin position="15"/>
        <end position="54"/>
    </location>
</feature>
<dbReference type="Proteomes" id="UP000030746">
    <property type="component" value="Unassembled WGS sequence"/>
</dbReference>
<dbReference type="Pfam" id="PF13847">
    <property type="entry name" value="Methyltransf_31"/>
    <property type="match status" value="1"/>
</dbReference>
<feature type="compositionally biased region" description="Basic and acidic residues" evidence="7">
    <location>
        <begin position="15"/>
        <end position="28"/>
    </location>
</feature>
<dbReference type="EMBL" id="KB203854">
    <property type="protein sequence ID" value="ESO82621.1"/>
    <property type="molecule type" value="Genomic_DNA"/>
</dbReference>
<evidence type="ECO:0000313" key="10">
    <source>
        <dbReference type="Proteomes" id="UP000030746"/>
    </source>
</evidence>
<dbReference type="OrthoDB" id="273070at2759"/>
<evidence type="ECO:0000256" key="3">
    <source>
        <dbReference type="ARBA" id="ARBA00022679"/>
    </source>
</evidence>